<proteinExistence type="predicted"/>
<accession>A0ABT6FE33</accession>
<organism evidence="2 3">
    <name type="scientific">Paludisphaera mucosa</name>
    <dbReference type="NCBI Taxonomy" id="3030827"/>
    <lineage>
        <taxon>Bacteria</taxon>
        <taxon>Pseudomonadati</taxon>
        <taxon>Planctomycetota</taxon>
        <taxon>Planctomycetia</taxon>
        <taxon>Isosphaerales</taxon>
        <taxon>Isosphaeraceae</taxon>
        <taxon>Paludisphaera</taxon>
    </lineage>
</organism>
<dbReference type="Proteomes" id="UP001216907">
    <property type="component" value="Unassembled WGS sequence"/>
</dbReference>
<protein>
    <submittedName>
        <fullName evidence="2">Helix-turn-helix domain-containing protein</fullName>
    </submittedName>
</protein>
<dbReference type="EMBL" id="JARRAG010000002">
    <property type="protein sequence ID" value="MDG3005832.1"/>
    <property type="molecule type" value="Genomic_DNA"/>
</dbReference>
<sequence length="86" mass="9972">MPRKDVNLKLKPFEVAAAFDDPHWARLFPPILSVKQASALLQVPCNTIYDWSSRGLLRGCSRRVGKYLRIFRDRLVERIFNEGLIT</sequence>
<evidence type="ECO:0000259" key="1">
    <source>
        <dbReference type="Pfam" id="PF12728"/>
    </source>
</evidence>
<evidence type="ECO:0000313" key="3">
    <source>
        <dbReference type="Proteomes" id="UP001216907"/>
    </source>
</evidence>
<comment type="caution">
    <text evidence="2">The sequence shown here is derived from an EMBL/GenBank/DDBJ whole genome shotgun (WGS) entry which is preliminary data.</text>
</comment>
<dbReference type="RefSeq" id="WP_277862161.1">
    <property type="nucleotide sequence ID" value="NZ_JARRAG010000002.1"/>
</dbReference>
<dbReference type="Pfam" id="PF12728">
    <property type="entry name" value="HTH_17"/>
    <property type="match status" value="1"/>
</dbReference>
<feature type="domain" description="Helix-turn-helix" evidence="1">
    <location>
        <begin position="32"/>
        <end position="77"/>
    </location>
</feature>
<gene>
    <name evidence="2" type="ORF">PZE19_18755</name>
</gene>
<reference evidence="2 3" key="1">
    <citation type="submission" date="2023-03" db="EMBL/GenBank/DDBJ databases">
        <title>Paludisphaera mucosa sp. nov. a novel planctomycete from northern fen.</title>
        <authorList>
            <person name="Ivanova A."/>
        </authorList>
    </citation>
    <scope>NUCLEOTIDE SEQUENCE [LARGE SCALE GENOMIC DNA]</scope>
    <source>
        <strain evidence="2 3">Pla2</strain>
    </source>
</reference>
<keyword evidence="3" id="KW-1185">Reference proteome</keyword>
<name>A0ABT6FE33_9BACT</name>
<evidence type="ECO:0000313" key="2">
    <source>
        <dbReference type="EMBL" id="MDG3005832.1"/>
    </source>
</evidence>
<dbReference type="InterPro" id="IPR041657">
    <property type="entry name" value="HTH_17"/>
</dbReference>